<feature type="domain" description="Peptidase M12A" evidence="8">
    <location>
        <begin position="49"/>
        <end position="112"/>
    </location>
</feature>
<evidence type="ECO:0000256" key="2">
    <source>
        <dbReference type="ARBA" id="ARBA00022723"/>
    </source>
</evidence>
<dbReference type="GO" id="GO:0046872">
    <property type="term" value="F:metal ion binding"/>
    <property type="evidence" value="ECO:0007669"/>
    <property type="project" value="UniProtKB-KW"/>
</dbReference>
<evidence type="ECO:0000256" key="6">
    <source>
        <dbReference type="PROSITE-ProRule" id="PRU01211"/>
    </source>
</evidence>
<dbReference type="Pfam" id="PF01400">
    <property type="entry name" value="Astacin"/>
    <property type="match status" value="1"/>
</dbReference>
<dbReference type="PhylomeDB" id="A7T2P0"/>
<reference evidence="9 10" key="1">
    <citation type="journal article" date="2007" name="Science">
        <title>Sea anemone genome reveals ancestral eumetazoan gene repertoire and genomic organization.</title>
        <authorList>
            <person name="Putnam N.H."/>
            <person name="Srivastava M."/>
            <person name="Hellsten U."/>
            <person name="Dirks B."/>
            <person name="Chapman J."/>
            <person name="Salamov A."/>
            <person name="Terry A."/>
            <person name="Shapiro H."/>
            <person name="Lindquist E."/>
            <person name="Kapitonov V.V."/>
            <person name="Jurka J."/>
            <person name="Genikhovich G."/>
            <person name="Grigoriev I.V."/>
            <person name="Lucas S.M."/>
            <person name="Steele R.E."/>
            <person name="Finnerty J.R."/>
            <person name="Technau U."/>
            <person name="Martindale M.Q."/>
            <person name="Rokhsar D.S."/>
        </authorList>
    </citation>
    <scope>NUCLEOTIDE SEQUENCE [LARGE SCALE GENOMIC DNA]</scope>
    <source>
        <strain evidence="10">CH2 X CH6</strain>
    </source>
</reference>
<dbReference type="EMBL" id="DS470292">
    <property type="protein sequence ID" value="EDO29776.1"/>
    <property type="molecule type" value="Genomic_DNA"/>
</dbReference>
<keyword evidence="10" id="KW-1185">Reference proteome</keyword>
<dbReference type="Proteomes" id="UP000001593">
    <property type="component" value="Unassembled WGS sequence"/>
</dbReference>
<evidence type="ECO:0000256" key="3">
    <source>
        <dbReference type="ARBA" id="ARBA00022801"/>
    </source>
</evidence>
<name>A7T2P0_NEMVE</name>
<keyword evidence="7" id="KW-0732">Signal</keyword>
<dbReference type="PROSITE" id="PS51864">
    <property type="entry name" value="ASTACIN"/>
    <property type="match status" value="1"/>
</dbReference>
<dbReference type="OMA" id="NINLHHG"/>
<evidence type="ECO:0000313" key="9">
    <source>
        <dbReference type="EMBL" id="EDO29776.1"/>
    </source>
</evidence>
<dbReference type="Gene3D" id="3.40.390.10">
    <property type="entry name" value="Collagenase (Catalytic Domain)"/>
    <property type="match status" value="1"/>
</dbReference>
<evidence type="ECO:0000256" key="1">
    <source>
        <dbReference type="ARBA" id="ARBA00022670"/>
    </source>
</evidence>
<dbReference type="InterPro" id="IPR001506">
    <property type="entry name" value="Peptidase_M12A"/>
</dbReference>
<feature type="signal peptide" evidence="7">
    <location>
        <begin position="1"/>
        <end position="16"/>
    </location>
</feature>
<dbReference type="HOGENOM" id="CLU_2148824_0_0_1"/>
<accession>A7T2P0</accession>
<keyword evidence="1" id="KW-0645">Protease</keyword>
<keyword evidence="2" id="KW-0479">Metal-binding</keyword>
<dbReference type="PANTHER" id="PTHR10127">
    <property type="entry name" value="DISCOIDIN, CUB, EGF, LAMININ , AND ZINC METALLOPROTEASE DOMAIN CONTAINING"/>
    <property type="match status" value="1"/>
</dbReference>
<feature type="chain" id="PRO_5002713239" description="Peptidase M12A domain-containing protein" evidence="7">
    <location>
        <begin position="17"/>
        <end position="112"/>
    </location>
</feature>
<protein>
    <recommendedName>
        <fullName evidence="8">Peptidase M12A domain-containing protein</fullName>
    </recommendedName>
</protein>
<proteinExistence type="predicted"/>
<dbReference type="GO" id="GO:0006508">
    <property type="term" value="P:proteolysis"/>
    <property type="evidence" value="ECO:0007669"/>
    <property type="project" value="UniProtKB-KW"/>
</dbReference>
<comment type="caution">
    <text evidence="6">Lacks conserved residue(s) required for the propagation of feature annotation.</text>
</comment>
<dbReference type="KEGG" id="nve:5500422"/>
<organism evidence="9 10">
    <name type="scientific">Nematostella vectensis</name>
    <name type="common">Starlet sea anemone</name>
    <dbReference type="NCBI Taxonomy" id="45351"/>
    <lineage>
        <taxon>Eukaryota</taxon>
        <taxon>Metazoa</taxon>
        <taxon>Cnidaria</taxon>
        <taxon>Anthozoa</taxon>
        <taxon>Hexacorallia</taxon>
        <taxon>Actiniaria</taxon>
        <taxon>Edwardsiidae</taxon>
        <taxon>Nematostella</taxon>
    </lineage>
</organism>
<keyword evidence="5" id="KW-0482">Metalloprotease</keyword>
<dbReference type="InterPro" id="IPR024079">
    <property type="entry name" value="MetalloPept_cat_dom_sf"/>
</dbReference>
<evidence type="ECO:0000256" key="7">
    <source>
        <dbReference type="SAM" id="SignalP"/>
    </source>
</evidence>
<dbReference type="AlphaFoldDB" id="A7T2P0"/>
<dbReference type="GO" id="GO:0004222">
    <property type="term" value="F:metalloendopeptidase activity"/>
    <property type="evidence" value="ECO:0007669"/>
    <property type="project" value="InterPro"/>
</dbReference>
<evidence type="ECO:0000259" key="8">
    <source>
        <dbReference type="PROSITE" id="PS51864"/>
    </source>
</evidence>
<keyword evidence="3" id="KW-0378">Hydrolase</keyword>
<evidence type="ECO:0000256" key="4">
    <source>
        <dbReference type="ARBA" id="ARBA00022833"/>
    </source>
</evidence>
<sequence>MERLVFLLILCAAAFASIEENRGIEEEEELFEGDMKLTEDQMNELDARAAIYTGKWPGGEVPYELDSSISSQPGAVSAINAAIAEYAQKTCIRLRPKKAGETAYLSIFKGGG</sequence>
<dbReference type="InParanoid" id="A7T2P0"/>
<dbReference type="SUPFAM" id="SSF55486">
    <property type="entry name" value="Metalloproteases ('zincins'), catalytic domain"/>
    <property type="match status" value="1"/>
</dbReference>
<dbReference type="PANTHER" id="PTHR10127:SF780">
    <property type="entry name" value="METALLOENDOPEPTIDASE"/>
    <property type="match status" value="1"/>
</dbReference>
<keyword evidence="4" id="KW-0862">Zinc</keyword>
<evidence type="ECO:0000256" key="5">
    <source>
        <dbReference type="ARBA" id="ARBA00023049"/>
    </source>
</evidence>
<evidence type="ECO:0000313" key="10">
    <source>
        <dbReference type="Proteomes" id="UP000001593"/>
    </source>
</evidence>
<gene>
    <name evidence="9" type="ORF">NEMVEDRAFT_v1g221476</name>
</gene>